<keyword evidence="9 14" id="KW-0239">DNA-directed DNA polymerase</keyword>
<evidence type="ECO:0000256" key="12">
    <source>
        <dbReference type="ARBA" id="ARBA00049244"/>
    </source>
</evidence>
<comment type="function">
    <text evidence="14">In addition to polymerase activity, this DNA polymerase exhibits 5'-3' exonuclease activity.</text>
</comment>
<dbReference type="FunFam" id="1.10.150.20:FF:000003">
    <property type="entry name" value="DNA polymerase I"/>
    <property type="match status" value="1"/>
</dbReference>
<dbReference type="PANTHER" id="PTHR10133">
    <property type="entry name" value="DNA POLYMERASE I"/>
    <property type="match status" value="1"/>
</dbReference>
<dbReference type="CDD" id="cd09859">
    <property type="entry name" value="PIN_53EXO"/>
    <property type="match status" value="1"/>
</dbReference>
<dbReference type="Gene3D" id="3.40.50.1010">
    <property type="entry name" value="5'-nuclease"/>
    <property type="match status" value="1"/>
</dbReference>
<dbReference type="Proteomes" id="UP000231436">
    <property type="component" value="Unassembled WGS sequence"/>
</dbReference>
<dbReference type="FunFam" id="1.20.1060.10:FF:000001">
    <property type="entry name" value="DNA polymerase I"/>
    <property type="match status" value="1"/>
</dbReference>
<proteinExistence type="inferred from homology"/>
<dbReference type="Gene3D" id="3.30.70.370">
    <property type="match status" value="1"/>
</dbReference>
<dbReference type="InterPro" id="IPR020046">
    <property type="entry name" value="5-3_exonucl_a-hlix_arch_N"/>
</dbReference>
<dbReference type="InterPro" id="IPR002298">
    <property type="entry name" value="DNA_polymerase_A"/>
</dbReference>
<dbReference type="InterPro" id="IPR008918">
    <property type="entry name" value="HhH2"/>
</dbReference>
<organism evidence="17 18">
    <name type="scientific">Candidatus Uhrbacteria bacterium CG10_big_fil_rev_8_21_14_0_10_48_16</name>
    <dbReference type="NCBI Taxonomy" id="1975038"/>
    <lineage>
        <taxon>Bacteria</taxon>
        <taxon>Candidatus Uhriibacteriota</taxon>
    </lineage>
</organism>
<dbReference type="CDD" id="cd06140">
    <property type="entry name" value="DNA_polA_I_Bacillus_like_exo"/>
    <property type="match status" value="1"/>
</dbReference>
<dbReference type="InterPro" id="IPR019760">
    <property type="entry name" value="DNA-dir_DNA_pol_A_CS"/>
</dbReference>
<dbReference type="GO" id="GO:0006261">
    <property type="term" value="P:DNA-templated DNA replication"/>
    <property type="evidence" value="ECO:0007669"/>
    <property type="project" value="UniProtKB-UniRule"/>
</dbReference>
<evidence type="ECO:0000256" key="8">
    <source>
        <dbReference type="ARBA" id="ARBA00022839"/>
    </source>
</evidence>
<dbReference type="FunFam" id="1.10.150.20:FF:000002">
    <property type="entry name" value="DNA polymerase I"/>
    <property type="match status" value="1"/>
</dbReference>
<accession>A0A2M8LG42</accession>
<keyword evidence="4 14" id="KW-0235">DNA replication</keyword>
<dbReference type="Pfam" id="PF01367">
    <property type="entry name" value="5_3_exonuc"/>
    <property type="match status" value="1"/>
</dbReference>
<keyword evidence="2 14" id="KW-0808">Transferase</keyword>
<keyword evidence="8 14" id="KW-0269">Exonuclease</keyword>
<evidence type="ECO:0000256" key="11">
    <source>
        <dbReference type="ARBA" id="ARBA00023204"/>
    </source>
</evidence>
<dbReference type="GO" id="GO:0006302">
    <property type="term" value="P:double-strand break repair"/>
    <property type="evidence" value="ECO:0007669"/>
    <property type="project" value="TreeGrafter"/>
</dbReference>
<dbReference type="EC" id="2.7.7.7" evidence="13 14"/>
<protein>
    <recommendedName>
        <fullName evidence="13 14">DNA polymerase I</fullName>
        <ecNumber evidence="13 14">2.7.7.7</ecNumber>
    </recommendedName>
</protein>
<dbReference type="Pfam" id="PF00476">
    <property type="entry name" value="DNA_pol_A"/>
    <property type="match status" value="1"/>
</dbReference>
<reference evidence="18" key="1">
    <citation type="submission" date="2017-09" db="EMBL/GenBank/DDBJ databases">
        <title>Depth-based differentiation of microbial function through sediment-hosted aquifers and enrichment of novel symbionts in the deep terrestrial subsurface.</title>
        <authorList>
            <person name="Probst A.J."/>
            <person name="Ladd B."/>
            <person name="Jarett J.K."/>
            <person name="Geller-Mcgrath D.E."/>
            <person name="Sieber C.M.K."/>
            <person name="Emerson J.B."/>
            <person name="Anantharaman K."/>
            <person name="Thomas B.C."/>
            <person name="Malmstrom R."/>
            <person name="Stieglmeier M."/>
            <person name="Klingl A."/>
            <person name="Woyke T."/>
            <person name="Ryan C.M."/>
            <person name="Banfield J.F."/>
        </authorList>
    </citation>
    <scope>NUCLEOTIDE SEQUENCE [LARGE SCALE GENOMIC DNA]</scope>
</reference>
<keyword evidence="3 14" id="KW-0548">Nucleotidyltransferase</keyword>
<sequence>MKKQKTILLLDGNALLHRAWHAIPPLTTKDGLVVNAAYGFAMIVEKMIETQKPEFMAVAWDLPGKTFRHEIDENYKGHREKKEQELYDQIPLIQEILDTFGIPSLQAVGYEADDIIGTLSKDAGENGMRALIVTGDLDSLQLVDAHTQVLTFQKGISETKLYDIEAVKERYGLTPAQFLEYKALRGDPSDNIPGVAGIGEKTATLLLQRYETIQGIFEHLADIEEKYAKKIRGQEKQIELSLKLVRIVRDMKLEFDFDQAELKPPQYEKLLPLYRKLEFRTLLRKHGEQAGREAQVREKVEKAKVAVEVIKNREALDSVFVSGKTIGILIAEQPPDLFGATLSAVGLSNGKRTCVLPNPSVTDLAHIAQLLSQAKAVSGHDLKGLMHHLRAPIASPSFDVMIASYLLHSGSRAHDLSGAMHAWLGRSVPEVPEVFSKEKDYERFGQVVVALPELAKKMRSQMKESGVDKVFDEIEMPLVRILYNMEMEGIELDTASLETFSKQLKKRIDELTKKITTLAGVEFNLNSPSQLADVLFVTMELPTKGIKKTKTGYSTAAPELEKLWDTHEIIPLISEYRELTKLQSTYVEALPKLVAKDGRLHTSFNQTVAATGRLSSSDPNLQNIPIKTELGREIRKAFVAPRGKVLVAADYSQIELRLAAVIAKDQPFIKAFQEGADIHTRTASEVWDVAEDQVTKEQRRAAKAINFGVLYGMGPRALSKSTGLSMNEAKEFIARYFEIHKGIQTYLEETKVQAHDVGYVETLFGRRRYLPEIQSGVPMLVSMAERMAINMPVQGTAADIMKMAMLRIDGWLKKSGWPAKMILQVHDEVVLEVDKEAVDPVAKGIREMMESVAEFDVPLVVDVEVGTNWGEMN</sequence>
<evidence type="ECO:0000256" key="1">
    <source>
        <dbReference type="ARBA" id="ARBA00007705"/>
    </source>
</evidence>
<dbReference type="EMBL" id="PFEU01000022">
    <property type="protein sequence ID" value="PJE76412.1"/>
    <property type="molecule type" value="Genomic_DNA"/>
</dbReference>
<evidence type="ECO:0000256" key="9">
    <source>
        <dbReference type="ARBA" id="ARBA00022932"/>
    </source>
</evidence>
<comment type="similarity">
    <text evidence="1 14">Belongs to the DNA polymerase type-A family.</text>
</comment>
<keyword evidence="7 14" id="KW-0378">Hydrolase</keyword>
<dbReference type="AlphaFoldDB" id="A0A2M8LG42"/>
<dbReference type="InterPro" id="IPR018320">
    <property type="entry name" value="DNA_polymerase_1"/>
</dbReference>
<dbReference type="InterPro" id="IPR012337">
    <property type="entry name" value="RNaseH-like_sf"/>
</dbReference>
<evidence type="ECO:0000256" key="5">
    <source>
        <dbReference type="ARBA" id="ARBA00022722"/>
    </source>
</evidence>
<name>A0A2M8LG42_9BACT</name>
<dbReference type="CDD" id="cd09898">
    <property type="entry name" value="H3TH_53EXO"/>
    <property type="match status" value="1"/>
</dbReference>
<keyword evidence="5" id="KW-0540">Nuclease</keyword>
<comment type="caution">
    <text evidence="17">The sequence shown here is derived from an EMBL/GenBank/DDBJ whole genome shotgun (WGS) entry which is preliminary data.</text>
</comment>
<dbReference type="InterPro" id="IPR036397">
    <property type="entry name" value="RNaseH_sf"/>
</dbReference>
<keyword evidence="11 14" id="KW-0234">DNA repair</keyword>
<dbReference type="SMART" id="SM00482">
    <property type="entry name" value="POLAc"/>
    <property type="match status" value="1"/>
</dbReference>
<evidence type="ECO:0000256" key="4">
    <source>
        <dbReference type="ARBA" id="ARBA00022705"/>
    </source>
</evidence>
<dbReference type="NCBIfam" id="TIGR00593">
    <property type="entry name" value="pola"/>
    <property type="match status" value="1"/>
</dbReference>
<evidence type="ECO:0000313" key="18">
    <source>
        <dbReference type="Proteomes" id="UP000231436"/>
    </source>
</evidence>
<evidence type="ECO:0000313" key="17">
    <source>
        <dbReference type="EMBL" id="PJE76412.1"/>
    </source>
</evidence>
<comment type="catalytic activity">
    <reaction evidence="12 14">
        <text>DNA(n) + a 2'-deoxyribonucleoside 5'-triphosphate = DNA(n+1) + diphosphate</text>
        <dbReference type="Rhea" id="RHEA:22508"/>
        <dbReference type="Rhea" id="RHEA-COMP:17339"/>
        <dbReference type="Rhea" id="RHEA-COMP:17340"/>
        <dbReference type="ChEBI" id="CHEBI:33019"/>
        <dbReference type="ChEBI" id="CHEBI:61560"/>
        <dbReference type="ChEBI" id="CHEBI:173112"/>
        <dbReference type="EC" id="2.7.7.7"/>
    </reaction>
</comment>
<dbReference type="SMART" id="SM00475">
    <property type="entry name" value="53EXOc"/>
    <property type="match status" value="1"/>
</dbReference>
<dbReference type="Gene3D" id="1.20.1060.10">
    <property type="entry name" value="Taq DNA Polymerase, Chain T, domain 4"/>
    <property type="match status" value="1"/>
</dbReference>
<dbReference type="GO" id="GO:0008409">
    <property type="term" value="F:5'-3' exonuclease activity"/>
    <property type="evidence" value="ECO:0007669"/>
    <property type="project" value="UniProtKB-UniRule"/>
</dbReference>
<dbReference type="InterPro" id="IPR002421">
    <property type="entry name" value="5-3_exonuclease"/>
</dbReference>
<dbReference type="SUPFAM" id="SSF47807">
    <property type="entry name" value="5' to 3' exonuclease, C-terminal subdomain"/>
    <property type="match status" value="1"/>
</dbReference>
<keyword evidence="6 14" id="KW-0227">DNA damage</keyword>
<dbReference type="Pfam" id="PF02739">
    <property type="entry name" value="5_3_exonuc_N"/>
    <property type="match status" value="1"/>
</dbReference>
<dbReference type="SUPFAM" id="SSF56672">
    <property type="entry name" value="DNA/RNA polymerases"/>
    <property type="match status" value="1"/>
</dbReference>
<dbReference type="NCBIfam" id="NF004397">
    <property type="entry name" value="PRK05755.1"/>
    <property type="match status" value="1"/>
</dbReference>
<evidence type="ECO:0000256" key="14">
    <source>
        <dbReference type="RuleBase" id="RU004460"/>
    </source>
</evidence>
<evidence type="ECO:0000256" key="3">
    <source>
        <dbReference type="ARBA" id="ARBA00022695"/>
    </source>
</evidence>
<dbReference type="InterPro" id="IPR029060">
    <property type="entry name" value="PIN-like_dom_sf"/>
</dbReference>
<evidence type="ECO:0000256" key="13">
    <source>
        <dbReference type="NCBIfam" id="TIGR00593"/>
    </source>
</evidence>
<dbReference type="SUPFAM" id="SSF53098">
    <property type="entry name" value="Ribonuclease H-like"/>
    <property type="match status" value="1"/>
</dbReference>
<dbReference type="Gene3D" id="1.10.150.20">
    <property type="entry name" value="5' to 3' exonuclease, C-terminal subdomain"/>
    <property type="match status" value="2"/>
</dbReference>
<dbReference type="PROSITE" id="PS00447">
    <property type="entry name" value="DNA_POLYMERASE_A"/>
    <property type="match status" value="1"/>
</dbReference>
<dbReference type="SMART" id="SM00279">
    <property type="entry name" value="HhH2"/>
    <property type="match status" value="1"/>
</dbReference>
<dbReference type="InterPro" id="IPR020045">
    <property type="entry name" value="DNA_polI_H3TH"/>
</dbReference>
<keyword evidence="10 14" id="KW-0238">DNA-binding</keyword>
<dbReference type="SUPFAM" id="SSF88723">
    <property type="entry name" value="PIN domain-like"/>
    <property type="match status" value="1"/>
</dbReference>
<evidence type="ECO:0000259" key="16">
    <source>
        <dbReference type="SMART" id="SM00482"/>
    </source>
</evidence>
<dbReference type="InterPro" id="IPR036279">
    <property type="entry name" value="5-3_exonuclease_C_sf"/>
</dbReference>
<dbReference type="InterPro" id="IPR001098">
    <property type="entry name" value="DNA-dir_DNA_pol_A_palm_dom"/>
</dbReference>
<dbReference type="FunFam" id="3.40.50.1010:FF:000001">
    <property type="entry name" value="DNA polymerase I"/>
    <property type="match status" value="1"/>
</dbReference>
<evidence type="ECO:0000256" key="7">
    <source>
        <dbReference type="ARBA" id="ARBA00022801"/>
    </source>
</evidence>
<dbReference type="PRINTS" id="PR00868">
    <property type="entry name" value="DNAPOLI"/>
</dbReference>
<feature type="domain" description="5'-3' exonuclease" evidence="15">
    <location>
        <begin position="2"/>
        <end position="263"/>
    </location>
</feature>
<feature type="domain" description="DNA-directed DNA polymerase family A palm" evidence="16">
    <location>
        <begin position="631"/>
        <end position="837"/>
    </location>
</feature>
<gene>
    <name evidence="14" type="primary">polA</name>
    <name evidence="17" type="ORF">COV05_04630</name>
</gene>
<evidence type="ECO:0000256" key="10">
    <source>
        <dbReference type="ARBA" id="ARBA00023125"/>
    </source>
</evidence>
<dbReference type="GO" id="GO:0003887">
    <property type="term" value="F:DNA-directed DNA polymerase activity"/>
    <property type="evidence" value="ECO:0007669"/>
    <property type="project" value="UniProtKB-UniRule"/>
</dbReference>
<evidence type="ECO:0000256" key="2">
    <source>
        <dbReference type="ARBA" id="ARBA00022679"/>
    </source>
</evidence>
<evidence type="ECO:0000256" key="6">
    <source>
        <dbReference type="ARBA" id="ARBA00022763"/>
    </source>
</evidence>
<dbReference type="InterPro" id="IPR043502">
    <property type="entry name" value="DNA/RNA_pol_sf"/>
</dbReference>
<dbReference type="CDD" id="cd08637">
    <property type="entry name" value="DNA_pol_A_pol_I_C"/>
    <property type="match status" value="1"/>
</dbReference>
<dbReference type="Gene3D" id="3.30.420.10">
    <property type="entry name" value="Ribonuclease H-like superfamily/Ribonuclease H"/>
    <property type="match status" value="1"/>
</dbReference>
<dbReference type="PANTHER" id="PTHR10133:SF27">
    <property type="entry name" value="DNA POLYMERASE NU"/>
    <property type="match status" value="1"/>
</dbReference>
<evidence type="ECO:0000259" key="15">
    <source>
        <dbReference type="SMART" id="SM00475"/>
    </source>
</evidence>
<dbReference type="GO" id="GO:0003677">
    <property type="term" value="F:DNA binding"/>
    <property type="evidence" value="ECO:0007669"/>
    <property type="project" value="UniProtKB-UniRule"/>
</dbReference>